<dbReference type="PRINTS" id="PR00081">
    <property type="entry name" value="GDHRDH"/>
</dbReference>
<dbReference type="Pfam" id="PF00106">
    <property type="entry name" value="adh_short"/>
    <property type="match status" value="1"/>
</dbReference>
<dbReference type="Proteomes" id="UP001247620">
    <property type="component" value="Unassembled WGS sequence"/>
</dbReference>
<organism evidence="4 5">
    <name type="scientific">Mucilaginibacter pocheonensis</name>
    <dbReference type="NCBI Taxonomy" id="398050"/>
    <lineage>
        <taxon>Bacteria</taxon>
        <taxon>Pseudomonadati</taxon>
        <taxon>Bacteroidota</taxon>
        <taxon>Sphingobacteriia</taxon>
        <taxon>Sphingobacteriales</taxon>
        <taxon>Sphingobacteriaceae</taxon>
        <taxon>Mucilaginibacter</taxon>
    </lineage>
</organism>
<keyword evidence="5" id="KW-1185">Reference proteome</keyword>
<dbReference type="PRINTS" id="PR00080">
    <property type="entry name" value="SDRFAMILY"/>
</dbReference>
<evidence type="ECO:0000256" key="3">
    <source>
        <dbReference type="RuleBase" id="RU000363"/>
    </source>
</evidence>
<dbReference type="Gene3D" id="3.40.50.720">
    <property type="entry name" value="NAD(P)-binding Rossmann-like Domain"/>
    <property type="match status" value="1"/>
</dbReference>
<dbReference type="PANTHER" id="PTHR43976">
    <property type="entry name" value="SHORT CHAIN DEHYDROGENASE"/>
    <property type="match status" value="1"/>
</dbReference>
<protein>
    <submittedName>
        <fullName evidence="4">NAD(P)-dependent dehydrogenase (Short-subunit alcohol dehydrogenase family)</fullName>
    </submittedName>
</protein>
<proteinExistence type="inferred from homology"/>
<dbReference type="InterPro" id="IPR036291">
    <property type="entry name" value="NAD(P)-bd_dom_sf"/>
</dbReference>
<dbReference type="RefSeq" id="WP_310095588.1">
    <property type="nucleotide sequence ID" value="NZ_JAVDUU010000002.1"/>
</dbReference>
<name>A0ABU1TAM5_9SPHI</name>
<dbReference type="InterPro" id="IPR020904">
    <property type="entry name" value="Sc_DH/Rdtase_CS"/>
</dbReference>
<accession>A0ABU1TAM5</accession>
<comment type="caution">
    <text evidence="4">The sequence shown here is derived from an EMBL/GenBank/DDBJ whole genome shotgun (WGS) entry which is preliminary data.</text>
</comment>
<evidence type="ECO:0000313" key="5">
    <source>
        <dbReference type="Proteomes" id="UP001247620"/>
    </source>
</evidence>
<dbReference type="EMBL" id="JAVDUU010000002">
    <property type="protein sequence ID" value="MDR6942407.1"/>
    <property type="molecule type" value="Genomic_DNA"/>
</dbReference>
<sequence length="284" mass="30742">MNNKKVWFITGASKGFGLSLVKQLLDAGQLVAATSRNQQELIEAVNTQSDGFLPLQVDLVNESSVSLALQHTYETFGRIDVVINNAGYGIGGAIEELTDKETRQAFDVNVFATLNVIRYVMPYLRKQRSGHIINISSIAGIAPGTGWAIYGAAKYAVIGLSEVLAADVKSLGIKVTVVAPGAFRTNFLTPDSLTLTTNPIADYEDVRASHSKYLKMDGEQAGDPEKAAASIIKIAGEANPPLYLLLGGDAYNRALTKLDALQSEIYEWQDLTCSTDFEYDLKSI</sequence>
<reference evidence="4 5" key="1">
    <citation type="submission" date="2023-07" db="EMBL/GenBank/DDBJ databases">
        <title>Sorghum-associated microbial communities from plants grown in Nebraska, USA.</title>
        <authorList>
            <person name="Schachtman D."/>
        </authorList>
    </citation>
    <scope>NUCLEOTIDE SEQUENCE [LARGE SCALE GENOMIC DNA]</scope>
    <source>
        <strain evidence="4 5">3262</strain>
    </source>
</reference>
<evidence type="ECO:0000256" key="1">
    <source>
        <dbReference type="ARBA" id="ARBA00006484"/>
    </source>
</evidence>
<comment type="similarity">
    <text evidence="1 3">Belongs to the short-chain dehydrogenases/reductases (SDR) family.</text>
</comment>
<dbReference type="SUPFAM" id="SSF51735">
    <property type="entry name" value="NAD(P)-binding Rossmann-fold domains"/>
    <property type="match status" value="1"/>
</dbReference>
<dbReference type="PANTHER" id="PTHR43976:SF16">
    <property type="entry name" value="SHORT-CHAIN DEHYDROGENASE_REDUCTASE FAMILY PROTEIN"/>
    <property type="match status" value="1"/>
</dbReference>
<dbReference type="InterPro" id="IPR002347">
    <property type="entry name" value="SDR_fam"/>
</dbReference>
<evidence type="ECO:0000256" key="2">
    <source>
        <dbReference type="ARBA" id="ARBA00023002"/>
    </source>
</evidence>
<gene>
    <name evidence="4" type="ORF">J2W55_002249</name>
</gene>
<dbReference type="PROSITE" id="PS00061">
    <property type="entry name" value="ADH_SHORT"/>
    <property type="match status" value="1"/>
</dbReference>
<dbReference type="CDD" id="cd05374">
    <property type="entry name" value="17beta-HSD-like_SDR_c"/>
    <property type="match status" value="1"/>
</dbReference>
<keyword evidence="2" id="KW-0560">Oxidoreductase</keyword>
<evidence type="ECO:0000313" key="4">
    <source>
        <dbReference type="EMBL" id="MDR6942407.1"/>
    </source>
</evidence>
<dbReference type="InterPro" id="IPR051911">
    <property type="entry name" value="SDR_oxidoreductase"/>
</dbReference>